<evidence type="ECO:0000256" key="9">
    <source>
        <dbReference type="ARBA" id="ARBA00023136"/>
    </source>
</evidence>
<dbReference type="InterPro" id="IPR000742">
    <property type="entry name" value="EGF"/>
</dbReference>
<comment type="subcellular location">
    <subcellularLocation>
        <location evidence="1">Membrane</location>
        <topology evidence="1">Single-pass type I membrane protein</topology>
    </subcellularLocation>
</comment>
<feature type="domain" description="F5/8 type C" evidence="17">
    <location>
        <begin position="27"/>
        <end position="173"/>
    </location>
</feature>
<dbReference type="InterPro" id="IPR001791">
    <property type="entry name" value="Laminin_G"/>
</dbReference>
<feature type="disulfide bond" evidence="13">
    <location>
        <begin position="960"/>
        <end position="987"/>
    </location>
</feature>
<keyword evidence="11" id="KW-0325">Glycoprotein</keyword>
<reference evidence="21 22" key="1">
    <citation type="submission" date="2016-06" db="EMBL/GenBank/DDBJ databases">
        <title>Genome of Rhinopithecus bieti.</title>
        <authorList>
            <person name="Wu"/>
            <person name="C.-I. and Zhang"/>
            <person name="Y."/>
        </authorList>
    </citation>
    <scope>NUCLEOTIDE SEQUENCE</scope>
</reference>
<feature type="transmembrane region" description="Helical" evidence="15">
    <location>
        <begin position="1268"/>
        <end position="1292"/>
    </location>
</feature>
<evidence type="ECO:0000256" key="8">
    <source>
        <dbReference type="ARBA" id="ARBA00022989"/>
    </source>
</evidence>
<evidence type="ECO:0000256" key="7">
    <source>
        <dbReference type="ARBA" id="ARBA00022889"/>
    </source>
</evidence>
<dbReference type="PROSITE" id="PS50022">
    <property type="entry name" value="FA58C_3"/>
    <property type="match status" value="1"/>
</dbReference>
<evidence type="ECO:0000256" key="11">
    <source>
        <dbReference type="ARBA" id="ARBA00023180"/>
    </source>
</evidence>
<evidence type="ECO:0000259" key="17">
    <source>
        <dbReference type="PROSITE" id="PS50022"/>
    </source>
</evidence>
<dbReference type="PROSITE" id="PS50026">
    <property type="entry name" value="EGF_3"/>
    <property type="match status" value="2"/>
</dbReference>
<dbReference type="InterPro" id="IPR002181">
    <property type="entry name" value="Fibrinogen_a/b/g_C_dom"/>
</dbReference>
<feature type="domain" description="Laminin G" evidence="18">
    <location>
        <begin position="822"/>
        <end position="987"/>
    </location>
</feature>
<dbReference type="InterPro" id="IPR050372">
    <property type="entry name" value="Neurexin-related_CASP"/>
</dbReference>
<dbReference type="SUPFAM" id="SSF57196">
    <property type="entry name" value="EGF/Laminin"/>
    <property type="match status" value="1"/>
</dbReference>
<reference evidence="21" key="2">
    <citation type="submission" date="2025-08" db="UniProtKB">
        <authorList>
            <consortium name="Ensembl"/>
        </authorList>
    </citation>
    <scope>IDENTIFICATION</scope>
</reference>
<keyword evidence="3 12" id="KW-0245">EGF-like domain</keyword>
<dbReference type="Gene3D" id="2.60.120.200">
    <property type="match status" value="4"/>
</dbReference>
<keyword evidence="5 16" id="KW-0732">Signal</keyword>
<evidence type="ECO:0000256" key="12">
    <source>
        <dbReference type="PROSITE-ProRule" id="PRU00076"/>
    </source>
</evidence>
<organism evidence="21 22">
    <name type="scientific">Rhinopithecus bieti</name>
    <name type="common">Black snub-nosed monkey</name>
    <name type="synonym">Pygathrix bieti</name>
    <dbReference type="NCBI Taxonomy" id="61621"/>
    <lineage>
        <taxon>Eukaryota</taxon>
        <taxon>Metazoa</taxon>
        <taxon>Chordata</taxon>
        <taxon>Craniata</taxon>
        <taxon>Vertebrata</taxon>
        <taxon>Euteleostomi</taxon>
        <taxon>Mammalia</taxon>
        <taxon>Eutheria</taxon>
        <taxon>Euarchontoglires</taxon>
        <taxon>Primates</taxon>
        <taxon>Haplorrhini</taxon>
        <taxon>Catarrhini</taxon>
        <taxon>Cercopithecidae</taxon>
        <taxon>Colobinae</taxon>
        <taxon>Rhinopithecus</taxon>
    </lineage>
</organism>
<evidence type="ECO:0000259" key="18">
    <source>
        <dbReference type="PROSITE" id="PS50025"/>
    </source>
</evidence>
<dbReference type="SUPFAM" id="SSF49899">
    <property type="entry name" value="Concanavalin A-like lectins/glucanases"/>
    <property type="match status" value="4"/>
</dbReference>
<dbReference type="NCBIfam" id="NF040941">
    <property type="entry name" value="GGGWT_bact"/>
    <property type="match status" value="1"/>
</dbReference>
<feature type="region of interest" description="Disordered" evidence="14">
    <location>
        <begin position="1225"/>
        <end position="1261"/>
    </location>
</feature>
<accession>A0A2K6LDS6</accession>
<evidence type="ECO:0000256" key="13">
    <source>
        <dbReference type="PROSITE-ProRule" id="PRU00122"/>
    </source>
</evidence>
<dbReference type="SMART" id="SM00282">
    <property type="entry name" value="LamG"/>
    <property type="match status" value="4"/>
</dbReference>
<evidence type="ECO:0000256" key="5">
    <source>
        <dbReference type="ARBA" id="ARBA00022729"/>
    </source>
</evidence>
<dbReference type="PROSITE" id="PS51406">
    <property type="entry name" value="FIBRINOGEN_C_2"/>
    <property type="match status" value="1"/>
</dbReference>
<feature type="compositionally biased region" description="Basic and acidic residues" evidence="14">
    <location>
        <begin position="1237"/>
        <end position="1247"/>
    </location>
</feature>
<dbReference type="FunFam" id="2.60.120.260:FF:000016">
    <property type="entry name" value="Contactin-associated protein-like 4 isoform 1"/>
    <property type="match status" value="1"/>
</dbReference>
<comment type="similarity">
    <text evidence="2">Belongs to the neurexin family.</text>
</comment>
<evidence type="ECO:0000259" key="19">
    <source>
        <dbReference type="PROSITE" id="PS50026"/>
    </source>
</evidence>
<dbReference type="CDD" id="cd00057">
    <property type="entry name" value="FA58C"/>
    <property type="match status" value="1"/>
</dbReference>
<dbReference type="GO" id="GO:0007155">
    <property type="term" value="P:cell adhesion"/>
    <property type="evidence" value="ECO:0007669"/>
    <property type="project" value="UniProtKB-KW"/>
</dbReference>
<dbReference type="GO" id="GO:0016020">
    <property type="term" value="C:membrane"/>
    <property type="evidence" value="ECO:0007669"/>
    <property type="project" value="UniProtKB-SubCell"/>
</dbReference>
<dbReference type="Pfam" id="PF02210">
    <property type="entry name" value="Laminin_G_2"/>
    <property type="match status" value="4"/>
</dbReference>
<feature type="domain" description="Laminin G" evidence="18">
    <location>
        <begin position="1046"/>
        <end position="1232"/>
    </location>
</feature>
<feature type="domain" description="Laminin G" evidence="18">
    <location>
        <begin position="179"/>
        <end position="389"/>
    </location>
</feature>
<name>A0A2K6LDS6_RHIBE</name>
<keyword evidence="9 15" id="KW-0472">Membrane</keyword>
<dbReference type="InterPro" id="IPR036056">
    <property type="entry name" value="Fibrinogen-like_C"/>
</dbReference>
<evidence type="ECO:0000256" key="14">
    <source>
        <dbReference type="SAM" id="MobiDB-lite"/>
    </source>
</evidence>
<dbReference type="PANTHER" id="PTHR15036">
    <property type="entry name" value="PIKACHURIN-LIKE PROTEIN"/>
    <property type="match status" value="1"/>
</dbReference>
<feature type="domain" description="Fibrinogen C-terminal" evidence="20">
    <location>
        <begin position="614"/>
        <end position="665"/>
    </location>
</feature>
<sequence>MGSFLQTLLLLSAQSWGAALAGSPYHCEEPLVSTLPSSSFSSSSELSSSHSPSFARLNRRDGAGGWTRLVSNKNQWLQIDLGERVEVTAVATQGGYGSSDWVTSYILMFSDSGRNWKQYRREDSISGFLGNANADSVVQHRLRPPLEARHLRFLPVAWNPDSRIGMRVEAYGCAHRSEVIDFDGESSLLYRFIQNTRSPGKDVISLKFKTLQSDGILFHRDGRNGNCVTLELVKGKLILFINSEDKAAVAVRRVHNTDNGFPGKRACDRLMKGNATQPSPPGQGGLALGSLLDDGHWHTVRLECSGRGLNLTVDRHSRPIWAPAELCHADLDPEISFGGILAPGKPMVFPRKNFHGCLENINFNGEDVIGLAKQQGPQILVTGTVAFACGHPQTVPATFLSAQSHLALPGSPGADGASISFQFRTWNRAGLLLSWGTRPGSGGFFLALQDGSLHVGPRASPGQAQSGGRTGVGLNDGQWHSVSVTSMWGHLSVMVDDDVASTIHTTVPVGLHPDNAYHFGGCPAHGSGSDCSRSLGALGGFQGCLRLISIDGQEVDLISVQQGAVGNFSDLLIDTCGILDRCLPNYCEHEGTCSQTWTAFHCDCGSTGYMGATCHRSLYEPSCEAYKHLGHASGFYNIDPDGSGPLKPFQAFCNMTDVPWTVLQHNGSALTRVKGASLENPHQAVFQYTASAEQLLASVDRARHCQQELELHCRRSRLQDPRDGTALSWWAGRANETHTYWGGSFPGAHQCACGLERDCLDPQYSCNCDADRDEWTSDVGVLSHREHLPVTRIVITDADRPGSEAAYKLGPLQCQGDGSFWNAASFHTGASYLHFPTFRGELSADVSFFFKTTASSGVFLENLGITDFISLELRSPAEVAFSFDVGNGPCEVTVQSPTPLSDNRWHLVRAERNMKEALLQVDLLPPSTRQAPEDGHRLLQLNSQLFVGGTAARQRGFLGCIRALQVSGRTLDLEGRAKVTPGVEPGCPGHCSTYGRLCLHGGQCRERHQGFSCDCELSAYTGPFCSSEISAYFGTGSSVTYDFQEYHSPSTNASSHAASFQGETTLTQETIAFSFRTVQAPSLLLYVDSFYKEYLSVILAKNGSLQIRYKLDTHQDPDVVDLNFKNMADGKLHHVNISREEGVVFVEVNQKTWRQVSLSSGTAFKAIKSLVLGRILEPGGHVDAETARAGARGFSGCLSALQFQRVAPLKAALLPGRSGRASVRGPVARSSCGAGEDAARERTHARAEYPGPVDEGKPIAGERRGDSAVIGGVIAVVMFFLLCLAAVAVRLYQQNLYTPKEAPPESHGTSEAVLRHELSVQNAAQGTQKEHFV</sequence>
<keyword evidence="4 15" id="KW-0812">Transmembrane</keyword>
<evidence type="ECO:0000256" key="10">
    <source>
        <dbReference type="ARBA" id="ARBA00023157"/>
    </source>
</evidence>
<evidence type="ECO:0000313" key="22">
    <source>
        <dbReference type="Proteomes" id="UP000233180"/>
    </source>
</evidence>
<dbReference type="SMART" id="SM00231">
    <property type="entry name" value="FA58C"/>
    <property type="match status" value="1"/>
</dbReference>
<evidence type="ECO:0000256" key="6">
    <source>
        <dbReference type="ARBA" id="ARBA00022737"/>
    </source>
</evidence>
<dbReference type="Gene3D" id="2.10.25.10">
    <property type="entry name" value="Laminin"/>
    <property type="match status" value="1"/>
</dbReference>
<dbReference type="STRING" id="61621.ENSRBIP00000021689"/>
<dbReference type="PROSITE" id="PS50025">
    <property type="entry name" value="LAM_G_DOMAIN"/>
    <property type="match status" value="4"/>
</dbReference>
<dbReference type="SMART" id="SM00181">
    <property type="entry name" value="EGF"/>
    <property type="match status" value="2"/>
</dbReference>
<dbReference type="Proteomes" id="UP000233180">
    <property type="component" value="Unassembled WGS sequence"/>
</dbReference>
<dbReference type="InterPro" id="IPR008979">
    <property type="entry name" value="Galactose-bd-like_sf"/>
</dbReference>
<dbReference type="CDD" id="cd00054">
    <property type="entry name" value="EGF_CA"/>
    <property type="match status" value="2"/>
</dbReference>
<dbReference type="SUPFAM" id="SSF49785">
    <property type="entry name" value="Galactose-binding domain-like"/>
    <property type="match status" value="1"/>
</dbReference>
<feature type="domain" description="Laminin G" evidence="18">
    <location>
        <begin position="395"/>
        <end position="576"/>
    </location>
</feature>
<dbReference type="GeneTree" id="ENSGT00940000157674"/>
<keyword evidence="7" id="KW-0130">Cell adhesion</keyword>
<feature type="chain" id="PRO_5014343997" description="Contactin associated protein like 3" evidence="16">
    <location>
        <begin position="22"/>
        <end position="1333"/>
    </location>
</feature>
<reference evidence="21" key="3">
    <citation type="submission" date="2025-09" db="UniProtKB">
        <authorList>
            <consortium name="Ensembl"/>
        </authorList>
    </citation>
    <scope>IDENTIFICATION</scope>
</reference>
<protein>
    <recommendedName>
        <fullName evidence="23">Contactin associated protein like 3</fullName>
    </recommendedName>
</protein>
<evidence type="ECO:0000256" key="1">
    <source>
        <dbReference type="ARBA" id="ARBA00004479"/>
    </source>
</evidence>
<evidence type="ECO:0000256" key="4">
    <source>
        <dbReference type="ARBA" id="ARBA00022692"/>
    </source>
</evidence>
<feature type="signal peptide" evidence="16">
    <location>
        <begin position="1"/>
        <end position="21"/>
    </location>
</feature>
<dbReference type="PROSITE" id="PS01285">
    <property type="entry name" value="FA58C_1"/>
    <property type="match status" value="1"/>
</dbReference>
<dbReference type="Gene3D" id="2.60.120.1000">
    <property type="match status" value="1"/>
</dbReference>
<dbReference type="FunFam" id="2.60.120.200:FF:000026">
    <property type="entry name" value="contactin-associated protein-like 4 isoform X1"/>
    <property type="match status" value="1"/>
</dbReference>
<dbReference type="PANTHER" id="PTHR15036:SF76">
    <property type="entry name" value="CONTACTIN-ASSOCIATED PROTEIN-LIKE 4"/>
    <property type="match status" value="1"/>
</dbReference>
<evidence type="ECO:0000256" key="3">
    <source>
        <dbReference type="ARBA" id="ARBA00022536"/>
    </source>
</evidence>
<proteinExistence type="inferred from homology"/>
<dbReference type="Ensembl" id="ENSRBIT00000045575.1">
    <property type="protein sequence ID" value="ENSRBIP00000021689.1"/>
    <property type="gene ID" value="ENSRBIG00000034799.1"/>
</dbReference>
<dbReference type="CDD" id="cd00110">
    <property type="entry name" value="LamG"/>
    <property type="match status" value="4"/>
</dbReference>
<comment type="caution">
    <text evidence="12">Lacks conserved residue(s) required for the propagation of feature annotation.</text>
</comment>
<dbReference type="Gene3D" id="2.60.120.260">
    <property type="entry name" value="Galactose-binding domain-like"/>
    <property type="match status" value="1"/>
</dbReference>
<dbReference type="InterPro" id="IPR013320">
    <property type="entry name" value="ConA-like_dom_sf"/>
</dbReference>
<keyword evidence="8 15" id="KW-1133">Transmembrane helix</keyword>
<evidence type="ECO:0008006" key="23">
    <source>
        <dbReference type="Google" id="ProtNLM"/>
    </source>
</evidence>
<evidence type="ECO:0000256" key="16">
    <source>
        <dbReference type="SAM" id="SignalP"/>
    </source>
</evidence>
<dbReference type="Pfam" id="PF00754">
    <property type="entry name" value="F5_F8_type_C"/>
    <property type="match status" value="1"/>
</dbReference>
<keyword evidence="6" id="KW-0677">Repeat</keyword>
<evidence type="ECO:0000256" key="15">
    <source>
        <dbReference type="SAM" id="Phobius"/>
    </source>
</evidence>
<feature type="domain" description="EGF-like" evidence="19">
    <location>
        <begin position="578"/>
        <end position="615"/>
    </location>
</feature>
<dbReference type="InterPro" id="IPR000421">
    <property type="entry name" value="FA58C"/>
</dbReference>
<keyword evidence="10 13" id="KW-1015">Disulfide bond</keyword>
<evidence type="ECO:0000256" key="2">
    <source>
        <dbReference type="ARBA" id="ARBA00010241"/>
    </source>
</evidence>
<evidence type="ECO:0000259" key="20">
    <source>
        <dbReference type="PROSITE" id="PS51406"/>
    </source>
</evidence>
<dbReference type="SUPFAM" id="SSF56496">
    <property type="entry name" value="Fibrinogen C-terminal domain-like"/>
    <property type="match status" value="1"/>
</dbReference>
<evidence type="ECO:0000313" key="21">
    <source>
        <dbReference type="Ensembl" id="ENSRBIP00000021689.1"/>
    </source>
</evidence>
<feature type="domain" description="EGF-like" evidence="19">
    <location>
        <begin position="988"/>
        <end position="1026"/>
    </location>
</feature>
<keyword evidence="22" id="KW-1185">Reference proteome</keyword>